<dbReference type="InterPro" id="IPR013563">
    <property type="entry name" value="Oligopep_ABC_C"/>
</dbReference>
<dbReference type="CDD" id="cd03257">
    <property type="entry name" value="ABC_NikE_OppD_transporters"/>
    <property type="match status" value="1"/>
</dbReference>
<dbReference type="InterPro" id="IPR027417">
    <property type="entry name" value="P-loop_NTPase"/>
</dbReference>
<dbReference type="GO" id="GO:0015833">
    <property type="term" value="P:peptide transport"/>
    <property type="evidence" value="ECO:0007669"/>
    <property type="project" value="InterPro"/>
</dbReference>
<dbReference type="AlphaFoldDB" id="A0AA41YVI8"/>
<dbReference type="PANTHER" id="PTHR43297:SF2">
    <property type="entry name" value="DIPEPTIDE TRANSPORT ATP-BINDING PROTEIN DPPD"/>
    <property type="match status" value="1"/>
</dbReference>
<evidence type="ECO:0000256" key="2">
    <source>
        <dbReference type="ARBA" id="ARBA00005417"/>
    </source>
</evidence>
<dbReference type="Pfam" id="PF08352">
    <property type="entry name" value="oligo_HPY"/>
    <property type="match status" value="1"/>
</dbReference>
<dbReference type="Proteomes" id="UP001165679">
    <property type="component" value="Unassembled WGS sequence"/>
</dbReference>
<keyword evidence="7" id="KW-0472">Membrane</keyword>
<dbReference type="GO" id="GO:0016887">
    <property type="term" value="F:ATP hydrolysis activity"/>
    <property type="evidence" value="ECO:0007669"/>
    <property type="project" value="InterPro"/>
</dbReference>
<keyword evidence="5" id="KW-0547">Nucleotide-binding</keyword>
<organism evidence="9 10">
    <name type="scientific">Limobrevibacterium gyesilva</name>
    <dbReference type="NCBI Taxonomy" id="2991712"/>
    <lineage>
        <taxon>Bacteria</taxon>
        <taxon>Pseudomonadati</taxon>
        <taxon>Pseudomonadota</taxon>
        <taxon>Alphaproteobacteria</taxon>
        <taxon>Acetobacterales</taxon>
        <taxon>Acetobacteraceae</taxon>
        <taxon>Limobrevibacterium</taxon>
    </lineage>
</organism>
<evidence type="ECO:0000256" key="6">
    <source>
        <dbReference type="ARBA" id="ARBA00022840"/>
    </source>
</evidence>
<protein>
    <submittedName>
        <fullName evidence="9">ABC transporter ATP-binding protein</fullName>
    </submittedName>
</protein>
<reference evidence="9" key="2">
    <citation type="submission" date="2022-10" db="EMBL/GenBank/DDBJ databases">
        <authorList>
            <person name="Trinh H.N."/>
        </authorList>
    </citation>
    <scope>NUCLEOTIDE SEQUENCE</scope>
    <source>
        <strain evidence="9">RN2-1</strain>
    </source>
</reference>
<evidence type="ECO:0000313" key="9">
    <source>
        <dbReference type="EMBL" id="MCW3477293.1"/>
    </source>
</evidence>
<dbReference type="PROSITE" id="PS00211">
    <property type="entry name" value="ABC_TRANSPORTER_1"/>
    <property type="match status" value="1"/>
</dbReference>
<proteinExistence type="inferred from homology"/>
<evidence type="ECO:0000259" key="8">
    <source>
        <dbReference type="PROSITE" id="PS50893"/>
    </source>
</evidence>
<dbReference type="Pfam" id="PF00005">
    <property type="entry name" value="ABC_tran"/>
    <property type="match status" value="1"/>
</dbReference>
<keyword evidence="4" id="KW-1003">Cell membrane</keyword>
<feature type="domain" description="ABC transporter" evidence="8">
    <location>
        <begin position="8"/>
        <end position="264"/>
    </location>
</feature>
<dbReference type="InterPro" id="IPR017871">
    <property type="entry name" value="ABC_transporter-like_CS"/>
</dbReference>
<name>A0AA41YVI8_9PROT</name>
<evidence type="ECO:0000256" key="4">
    <source>
        <dbReference type="ARBA" id="ARBA00022475"/>
    </source>
</evidence>
<dbReference type="InterPro" id="IPR003439">
    <property type="entry name" value="ABC_transporter-like_ATP-bd"/>
</dbReference>
<dbReference type="InterPro" id="IPR050388">
    <property type="entry name" value="ABC_Ni/Peptide_Import"/>
</dbReference>
<evidence type="ECO:0000256" key="7">
    <source>
        <dbReference type="ARBA" id="ARBA00023136"/>
    </source>
</evidence>
<dbReference type="SUPFAM" id="SSF52540">
    <property type="entry name" value="P-loop containing nucleoside triphosphate hydrolases"/>
    <property type="match status" value="1"/>
</dbReference>
<evidence type="ECO:0000256" key="1">
    <source>
        <dbReference type="ARBA" id="ARBA00004417"/>
    </source>
</evidence>
<comment type="subcellular location">
    <subcellularLocation>
        <location evidence="1">Cell inner membrane</location>
        <topology evidence="1">Peripheral membrane protein</topology>
    </subcellularLocation>
</comment>
<dbReference type="GO" id="GO:0005524">
    <property type="term" value="F:ATP binding"/>
    <property type="evidence" value="ECO:0007669"/>
    <property type="project" value="UniProtKB-KW"/>
</dbReference>
<dbReference type="NCBIfam" id="TIGR01727">
    <property type="entry name" value="oligo_HPY"/>
    <property type="match status" value="1"/>
</dbReference>
<dbReference type="InterPro" id="IPR003593">
    <property type="entry name" value="AAA+_ATPase"/>
</dbReference>
<comment type="caution">
    <text evidence="9">The sequence shown here is derived from an EMBL/GenBank/DDBJ whole genome shotgun (WGS) entry which is preliminary data.</text>
</comment>
<evidence type="ECO:0000256" key="3">
    <source>
        <dbReference type="ARBA" id="ARBA00022448"/>
    </source>
</evidence>
<keyword evidence="6 9" id="KW-0067">ATP-binding</keyword>
<gene>
    <name evidence="9" type="ORF">OL599_22245</name>
</gene>
<reference evidence="9" key="1">
    <citation type="submission" date="2022-09" db="EMBL/GenBank/DDBJ databases">
        <title>Rhodovastum sp. nov. RN2-1 isolated from soil in Seongnam, South Korea.</title>
        <authorList>
            <person name="Le N.T."/>
        </authorList>
    </citation>
    <scope>NUCLEOTIDE SEQUENCE</scope>
    <source>
        <strain evidence="9">RN2-1</strain>
    </source>
</reference>
<dbReference type="EMBL" id="JAPDNT010000034">
    <property type="protein sequence ID" value="MCW3477293.1"/>
    <property type="molecule type" value="Genomic_DNA"/>
</dbReference>
<evidence type="ECO:0000256" key="5">
    <source>
        <dbReference type="ARBA" id="ARBA00022741"/>
    </source>
</evidence>
<dbReference type="FunFam" id="3.40.50.300:FF:000016">
    <property type="entry name" value="Oligopeptide ABC transporter ATP-binding component"/>
    <property type="match status" value="1"/>
</dbReference>
<keyword evidence="10" id="KW-1185">Reference proteome</keyword>
<dbReference type="GO" id="GO:0005886">
    <property type="term" value="C:plasma membrane"/>
    <property type="evidence" value="ECO:0007669"/>
    <property type="project" value="UniProtKB-SubCell"/>
</dbReference>
<sequence length="333" mass="35062">MSGAEPVLEMRDVGVELAPLGGAARRITSDVDLALHAGRTLALVGESGCGKSVTALAAMNLLAPPLRLGTGHILLRTPGAAPRDLTRLSPAELRAARGGQLGMIFQDPMTALDPAFQVGEQIAESLRAHLGLSRRAAHDRAVELLQLVGIHEPERRVRAYPFQLSGGMRQRVMIAIAVACSPAVLIADEPTTALDVTVQAQILELLRELGARLGMATLLITHDLGVVAENADTVAVMYRGRIVERASAEALFTAPAHPYTRGLLASLPPLDGPRERLRPIPGQVPPAGVADADCPFVARCPEAMPRCLAARPALTAIAPEHEAACFLHATVAA</sequence>
<keyword evidence="3" id="KW-0813">Transport</keyword>
<dbReference type="Gene3D" id="3.40.50.300">
    <property type="entry name" value="P-loop containing nucleotide triphosphate hydrolases"/>
    <property type="match status" value="1"/>
</dbReference>
<dbReference type="RefSeq" id="WP_264716231.1">
    <property type="nucleotide sequence ID" value="NZ_JAPDNT010000034.1"/>
</dbReference>
<dbReference type="GO" id="GO:0055085">
    <property type="term" value="P:transmembrane transport"/>
    <property type="evidence" value="ECO:0007669"/>
    <property type="project" value="UniProtKB-ARBA"/>
</dbReference>
<comment type="similarity">
    <text evidence="2">Belongs to the ABC transporter superfamily.</text>
</comment>
<evidence type="ECO:0000313" key="10">
    <source>
        <dbReference type="Proteomes" id="UP001165679"/>
    </source>
</evidence>
<dbReference type="PANTHER" id="PTHR43297">
    <property type="entry name" value="OLIGOPEPTIDE TRANSPORT ATP-BINDING PROTEIN APPD"/>
    <property type="match status" value="1"/>
</dbReference>
<dbReference type="SMART" id="SM00382">
    <property type="entry name" value="AAA"/>
    <property type="match status" value="1"/>
</dbReference>
<accession>A0AA41YVI8</accession>
<dbReference type="PROSITE" id="PS50893">
    <property type="entry name" value="ABC_TRANSPORTER_2"/>
    <property type="match status" value="1"/>
</dbReference>